<dbReference type="Gene3D" id="3.30.160.250">
    <property type="match status" value="1"/>
</dbReference>
<gene>
    <name evidence="1" type="ORF">S01H4_43175</name>
</gene>
<sequence>MSRIILTAELIKEEEGGYTVYCPELDIYTQGNENISSWWCRV</sequence>
<accession>X1BP64</accession>
<evidence type="ECO:0000313" key="1">
    <source>
        <dbReference type="EMBL" id="GAG96795.1"/>
    </source>
</evidence>
<proteinExistence type="predicted"/>
<protein>
    <recommendedName>
        <fullName evidence="2">HicB-like antitoxin of toxin-antitoxin system domain-containing protein</fullName>
    </recommendedName>
</protein>
<name>X1BP64_9ZZZZ</name>
<dbReference type="EMBL" id="BART01023792">
    <property type="protein sequence ID" value="GAG96795.1"/>
    <property type="molecule type" value="Genomic_DNA"/>
</dbReference>
<reference evidence="1" key="1">
    <citation type="journal article" date="2014" name="Front. Microbiol.">
        <title>High frequency of phylogenetically diverse reductive dehalogenase-homologous genes in deep subseafloor sedimentary metagenomes.</title>
        <authorList>
            <person name="Kawai M."/>
            <person name="Futagami T."/>
            <person name="Toyoda A."/>
            <person name="Takaki Y."/>
            <person name="Nishi S."/>
            <person name="Hori S."/>
            <person name="Arai W."/>
            <person name="Tsubouchi T."/>
            <person name="Morono Y."/>
            <person name="Uchiyama I."/>
            <person name="Ito T."/>
            <person name="Fujiyama A."/>
            <person name="Inagaki F."/>
            <person name="Takami H."/>
        </authorList>
    </citation>
    <scope>NUCLEOTIDE SEQUENCE</scope>
    <source>
        <strain evidence="1">Expedition CK06-06</strain>
    </source>
</reference>
<organism evidence="1">
    <name type="scientific">marine sediment metagenome</name>
    <dbReference type="NCBI Taxonomy" id="412755"/>
    <lineage>
        <taxon>unclassified sequences</taxon>
        <taxon>metagenomes</taxon>
        <taxon>ecological metagenomes</taxon>
    </lineage>
</organism>
<dbReference type="AlphaFoldDB" id="X1BP64"/>
<comment type="caution">
    <text evidence="1">The sequence shown here is derived from an EMBL/GenBank/DDBJ whole genome shotgun (WGS) entry which is preliminary data.</text>
</comment>
<evidence type="ECO:0008006" key="2">
    <source>
        <dbReference type="Google" id="ProtNLM"/>
    </source>
</evidence>